<feature type="region of interest" description="Disordered" evidence="5">
    <location>
        <begin position="1076"/>
        <end position="1095"/>
    </location>
</feature>
<feature type="domain" description="PH" evidence="6">
    <location>
        <begin position="1809"/>
        <end position="1933"/>
    </location>
</feature>
<feature type="compositionally biased region" description="Low complexity" evidence="5">
    <location>
        <begin position="278"/>
        <end position="288"/>
    </location>
</feature>
<dbReference type="InterPro" id="IPR011993">
    <property type="entry name" value="PH-like_dom_sf"/>
</dbReference>
<feature type="compositionally biased region" description="Low complexity" evidence="5">
    <location>
        <begin position="333"/>
        <end position="343"/>
    </location>
</feature>
<dbReference type="Gene3D" id="1.25.40.20">
    <property type="entry name" value="Ankyrin repeat-containing domain"/>
    <property type="match status" value="1"/>
</dbReference>
<dbReference type="InterPro" id="IPR001849">
    <property type="entry name" value="PH_domain"/>
</dbReference>
<feature type="repeat" description="ANK" evidence="3">
    <location>
        <begin position="107"/>
        <end position="139"/>
    </location>
</feature>
<keyword evidence="2" id="KW-0131">Cell cycle</keyword>
<dbReference type="OrthoDB" id="2123378at2759"/>
<gene>
    <name evidence="7" type="ORF">BCR36DRAFT_410817</name>
</gene>
<dbReference type="EMBL" id="MCFH01000011">
    <property type="protein sequence ID" value="ORX54275.1"/>
    <property type="molecule type" value="Genomic_DNA"/>
</dbReference>
<reference evidence="7 8" key="1">
    <citation type="submission" date="2016-08" db="EMBL/GenBank/DDBJ databases">
        <title>Genomes of anaerobic fungi encode conserved fungal cellulosomes for biomass hydrolysis.</title>
        <authorList>
            <consortium name="DOE Joint Genome Institute"/>
            <person name="Haitjema C.H."/>
            <person name="Gilmore S.P."/>
            <person name="Henske J.K."/>
            <person name="Solomon K.V."/>
            <person name="De Groot R."/>
            <person name="Kuo A."/>
            <person name="Mondo S.J."/>
            <person name="Salamov A.A."/>
            <person name="Labutti K."/>
            <person name="Zhao Z."/>
            <person name="Chiniquy J."/>
            <person name="Barry K."/>
            <person name="Brewer H.M."/>
            <person name="Purvine S.O."/>
            <person name="Wright A.T."/>
            <person name="Boxma B."/>
            <person name="Van Alen T."/>
            <person name="Hackstein J.H."/>
            <person name="Baker S.E."/>
            <person name="Grigoriev I.V."/>
            <person name="O'Malley M.A."/>
        </authorList>
    </citation>
    <scope>NUCLEOTIDE SEQUENCE [LARGE SCALE GENOMIC DNA]</scope>
    <source>
        <strain evidence="8">finn</strain>
    </source>
</reference>
<dbReference type="PROSITE" id="PS50088">
    <property type="entry name" value="ANK_REPEAT"/>
    <property type="match status" value="1"/>
</dbReference>
<dbReference type="PANTHER" id="PTHR36100">
    <property type="entry name" value="BUD SITE SELECTION PROTEIN 4"/>
    <property type="match status" value="1"/>
</dbReference>
<feature type="region of interest" description="Disordered" evidence="5">
    <location>
        <begin position="333"/>
        <end position="397"/>
    </location>
</feature>
<keyword evidence="3" id="KW-0040">ANK repeat</keyword>
<dbReference type="SUPFAM" id="SSF48403">
    <property type="entry name" value="Ankyrin repeat"/>
    <property type="match status" value="1"/>
</dbReference>
<feature type="region of interest" description="Disordered" evidence="5">
    <location>
        <begin position="1218"/>
        <end position="1289"/>
    </location>
</feature>
<evidence type="ECO:0000256" key="5">
    <source>
        <dbReference type="SAM" id="MobiDB-lite"/>
    </source>
</evidence>
<dbReference type="GO" id="GO:0005525">
    <property type="term" value="F:GTP binding"/>
    <property type="evidence" value="ECO:0007669"/>
    <property type="project" value="TreeGrafter"/>
</dbReference>
<keyword evidence="8" id="KW-1185">Reference proteome</keyword>
<dbReference type="SMART" id="SM00233">
    <property type="entry name" value="PH"/>
    <property type="match status" value="1"/>
</dbReference>
<dbReference type="InterPro" id="IPR036770">
    <property type="entry name" value="Ankyrin_rpt-contain_sf"/>
</dbReference>
<evidence type="ECO:0000256" key="3">
    <source>
        <dbReference type="PROSITE-ProRule" id="PRU00023"/>
    </source>
</evidence>
<evidence type="ECO:0000256" key="4">
    <source>
        <dbReference type="SAM" id="Coils"/>
    </source>
</evidence>
<evidence type="ECO:0000259" key="6">
    <source>
        <dbReference type="PROSITE" id="PS50003"/>
    </source>
</evidence>
<feature type="compositionally biased region" description="Polar residues" evidence="5">
    <location>
        <begin position="1337"/>
        <end position="1349"/>
    </location>
</feature>
<sequence>METTLDTLIKAIQDGKINVVQKLIALNKNLVLEKYSKSVPFEDEEIGNDARELLGDNMTGMNAIHIGLMSLDIENENVKVEVRKKIIEELIQALPQKIDLSTYRWGNDNTTLHLASFLGERSIITKILKKGEDPSYKNGLGKTSIDVAVDYELADYLTEVSEELNEEKQEELRRKESLQNILKKCQNIEETIQHNKQEAEDKNKYETESQLKNNKQMIDMETELIKKVNTNEASEEEKEYVNDINNSNETIGNDETKNDEIETNINKLESENGSCNTINNNENSNENQNIIENNESSNEDQNIIENNENSNENQNIIENNESSNEDQNIIENNENSNENQNIIENDENSNKNENHDITENNENPDENQNITEDNDKNKIVEQKTNDAVSKKKISSEDRSKLSNLIDIDMINNLIGTQVMYVENNENKNMTVTTKKEIENIEEKKDTTKEIKSNIAKPTINKMENINDAKEETKINNINNGIKSLKNTEFISSKKNIFENATLNTETNKIKDYKLSPSTFNNVKEKFSKNDNTLKSSESTKESDSIKAEIMSQKNKSIKSIINNINKGNEINDKSIKKPIMIGTKDSIKNTITNINKNNCFDESGLQKKEKNATLVKDFNICQKENIKETISNINKNMTFNGEIAKPKMNETLEKDINICQKENIKTTISNINKNKNFTGNTNKSISSSTKIENDFQNFSKERDSIKATISNINKNNCFNNKKTSTEPLKEVKPIEIKNNYEDAENNPLSSSNKFNTPKEDIKEITLDNNKNIGLSKTSTSSIINKFKAPSDNEQQIVQDSLKTGKIDETLNDGTLPKKNNSSNINIVKKRDISKLIQTFNQTSENETQDNASLSLKEETTIQADKPTNLAFKSNISALKSTFDRSESKTEKLSVSSLCKNTNIKPIENRENEMSMVQKLSSKFISNENEIQTKKTIEETIENKEINMTTTTNSNITDKPQKKVEIEKKVEVTPEIVKGENILEAKEEKKTENLENPNNDICNEEQIIKDTIEKDITENNSKSSAIGDLSLNEHKDILNLSNEKESEMKKENKELSISNKEDTIDINKIINDASVSGSDLTLNDDMEETDKNSKKSKIETKSKIDDCLSSDLSLKLDSFSFDLPSIDPITLSLDEIFITQEINFDSMFNDLSSDSNIYDGILKETKINNNDLSSKLDHSDNTLCLDDDNKEEKIETYQSITKDIKSSIKNTNLINNKLPSEKAFNTPKIEPNNKQENKINEQKEKELREKKQKEKELKEREQKEKEQKEKELKEKEQKENELKEKEQKEKEQKEKELLEKEQKEKEQKEKEQKEKELLERKSLQKTLSIEKELKDINNDQQMETSPTNNENSEKTVDENMTEIKKDKHSNMVLKEKLYEEQKNQNKIGLINNVEMLNLTSSFKKTKSKQKAVQFKSSWSGELENTRRMSKDHTNYITTTKGNFLMKLNKIDIRSTCPVFFSGNFEADSMYIMFCEFKCDDEVYYTSKQYPIHSNNPQISLNEDVNIPITADQNILEINVMLIKKTPTMLPLQSPTKTSKHNNSSGMSTLTRTMTHSKKAVQNLMFWKKNKNMDGFSSVNSNHIQMNNGIMDYDDNSMKKNDLQFRSLSSTSSISKLFSGDGGSNTQINHRNRNYHPSIKTIFNNNNTGIPSPSNGLSRESTCDCISGSNSSLNSSYSTYSTMTTASSNTITSSSSSSDNVFVAGKITVDLQNLREQHMGELIDDFKWEIAPPKPLKNNSINSDLPPIGSVRIRKKVMKWDGLDAPLVILNGKLNMSVFYLPDFSFKEDMFIPKTIADCLDCEECKRWHDNETKTGYLTQKGGDVNEWERRFYRLIGEKLIAFDTVSSENKATIDLTQCKFINLLLPDPQNSQFINNTLPNGEEYTTIVALNPSSAASDNYIFELVFKDDDAIEFRCDSLNDMNDWCKELQIIVQEWEDFQYPNWWTELSNFKEEMENKN</sequence>
<feature type="region of interest" description="Disordered" evidence="5">
    <location>
        <begin position="229"/>
        <end position="288"/>
    </location>
</feature>
<dbReference type="InterPro" id="IPR002110">
    <property type="entry name" value="Ankyrin_rpt"/>
</dbReference>
<keyword evidence="4" id="KW-0175">Coiled coil</keyword>
<keyword evidence="1" id="KW-0132">Cell division</keyword>
<evidence type="ECO:0000313" key="8">
    <source>
        <dbReference type="Proteomes" id="UP000193719"/>
    </source>
</evidence>
<evidence type="ECO:0000256" key="1">
    <source>
        <dbReference type="ARBA" id="ARBA00022618"/>
    </source>
</evidence>
<feature type="coiled-coil region" evidence="4">
    <location>
        <begin position="161"/>
        <end position="208"/>
    </location>
</feature>
<name>A0A1Y1VEJ7_9FUNG</name>
<proteinExistence type="predicted"/>
<protein>
    <recommendedName>
        <fullName evidence="6">PH domain-containing protein</fullName>
    </recommendedName>
</protein>
<organism evidence="7 8">
    <name type="scientific">Piromyces finnis</name>
    <dbReference type="NCBI Taxonomy" id="1754191"/>
    <lineage>
        <taxon>Eukaryota</taxon>
        <taxon>Fungi</taxon>
        <taxon>Fungi incertae sedis</taxon>
        <taxon>Chytridiomycota</taxon>
        <taxon>Chytridiomycota incertae sedis</taxon>
        <taxon>Neocallimastigomycetes</taxon>
        <taxon>Neocallimastigales</taxon>
        <taxon>Neocallimastigaceae</taxon>
        <taxon>Piromyces</taxon>
    </lineage>
</organism>
<evidence type="ECO:0000313" key="7">
    <source>
        <dbReference type="EMBL" id="ORX54275.1"/>
    </source>
</evidence>
<evidence type="ECO:0000256" key="2">
    <source>
        <dbReference type="ARBA" id="ARBA00023306"/>
    </source>
</evidence>
<dbReference type="GO" id="GO:0051301">
    <property type="term" value="P:cell division"/>
    <property type="evidence" value="ECO:0007669"/>
    <property type="project" value="UniProtKB-KW"/>
</dbReference>
<dbReference type="Gene3D" id="2.30.29.30">
    <property type="entry name" value="Pleckstrin-homology domain (PH domain)/Phosphotyrosine-binding domain (PTB)"/>
    <property type="match status" value="1"/>
</dbReference>
<feature type="compositionally biased region" description="Polar residues" evidence="5">
    <location>
        <begin position="263"/>
        <end position="277"/>
    </location>
</feature>
<feature type="region of interest" description="Disordered" evidence="5">
    <location>
        <begin position="1332"/>
        <end position="1355"/>
    </location>
</feature>
<feature type="compositionally biased region" description="Basic and acidic residues" evidence="5">
    <location>
        <begin position="373"/>
        <end position="384"/>
    </location>
</feature>
<dbReference type="PANTHER" id="PTHR36100:SF1">
    <property type="entry name" value="BUD SITE SELECTION PROTEIN 4"/>
    <property type="match status" value="1"/>
</dbReference>
<dbReference type="PROSITE" id="PS50003">
    <property type="entry name" value="PH_DOMAIN"/>
    <property type="match status" value="1"/>
</dbReference>
<feature type="compositionally biased region" description="Basic and acidic residues" evidence="5">
    <location>
        <begin position="348"/>
        <end position="358"/>
    </location>
</feature>
<feature type="compositionally biased region" description="Basic and acidic residues" evidence="5">
    <location>
        <begin position="1230"/>
        <end position="1289"/>
    </location>
</feature>
<dbReference type="SUPFAM" id="SSF50729">
    <property type="entry name" value="PH domain-like"/>
    <property type="match status" value="1"/>
</dbReference>
<dbReference type="STRING" id="1754191.A0A1Y1VEJ7"/>
<dbReference type="Proteomes" id="UP000193719">
    <property type="component" value="Unassembled WGS sequence"/>
</dbReference>
<dbReference type="InterPro" id="IPR052007">
    <property type="entry name" value="Bud4"/>
</dbReference>
<reference evidence="7 8" key="2">
    <citation type="submission" date="2016-08" db="EMBL/GenBank/DDBJ databases">
        <title>Pervasive Adenine N6-methylation of Active Genes in Fungi.</title>
        <authorList>
            <consortium name="DOE Joint Genome Institute"/>
            <person name="Mondo S.J."/>
            <person name="Dannebaum R.O."/>
            <person name="Kuo R.C."/>
            <person name="Labutti K."/>
            <person name="Haridas S."/>
            <person name="Kuo A."/>
            <person name="Salamov A."/>
            <person name="Ahrendt S.R."/>
            <person name="Lipzen A."/>
            <person name="Sullivan W."/>
            <person name="Andreopoulos W.B."/>
            <person name="Clum A."/>
            <person name="Lindquist E."/>
            <person name="Daum C."/>
            <person name="Ramamoorthy G.K."/>
            <person name="Gryganskyi A."/>
            <person name="Culley D."/>
            <person name="Magnuson J.K."/>
            <person name="James T.Y."/>
            <person name="O'Malley M.A."/>
            <person name="Stajich J.E."/>
            <person name="Spatafora J.W."/>
            <person name="Visel A."/>
            <person name="Grigoriev I.V."/>
        </authorList>
    </citation>
    <scope>NUCLEOTIDE SEQUENCE [LARGE SCALE GENOMIC DNA]</scope>
    <source>
        <strain evidence="8">finn</strain>
    </source>
</reference>
<accession>A0A1Y1VEJ7</accession>
<comment type="caution">
    <text evidence="7">The sequence shown here is derived from an EMBL/GenBank/DDBJ whole genome shotgun (WGS) entry which is preliminary data.</text>
</comment>
<feature type="compositionally biased region" description="Polar residues" evidence="5">
    <location>
        <begin position="243"/>
        <end position="253"/>
    </location>
</feature>